<proteinExistence type="predicted"/>
<dbReference type="Pfam" id="PF01553">
    <property type="entry name" value="Acyltransferase"/>
    <property type="match status" value="1"/>
</dbReference>
<keyword evidence="1" id="KW-0472">Membrane</keyword>
<dbReference type="EMBL" id="BJUK01000002">
    <property type="protein sequence ID" value="GEK45985.1"/>
    <property type="molecule type" value="Genomic_DNA"/>
</dbReference>
<dbReference type="AlphaFoldDB" id="A0A510X6B1"/>
<dbReference type="SUPFAM" id="SSF69593">
    <property type="entry name" value="Glycerol-3-phosphate (1)-acyltransferase"/>
    <property type="match status" value="1"/>
</dbReference>
<keyword evidence="1" id="KW-0812">Transmembrane</keyword>
<protein>
    <submittedName>
        <fullName evidence="3">Acyltransferase</fullName>
    </submittedName>
</protein>
<dbReference type="PANTHER" id="PTHR10983">
    <property type="entry name" value="1-ACYLGLYCEROL-3-PHOSPHATE ACYLTRANSFERASE-RELATED"/>
    <property type="match status" value="1"/>
</dbReference>
<feature type="domain" description="Phospholipid/glycerol acyltransferase" evidence="2">
    <location>
        <begin position="84"/>
        <end position="226"/>
    </location>
</feature>
<dbReference type="OrthoDB" id="319710at2"/>
<feature type="transmembrane region" description="Helical" evidence="1">
    <location>
        <begin position="41"/>
        <end position="61"/>
    </location>
</feature>
<organism evidence="3 4">
    <name type="scientific">Bisbaumannia pacifica</name>
    <dbReference type="NCBI Taxonomy" id="77098"/>
    <lineage>
        <taxon>Bacteria</taxon>
        <taxon>Pseudomonadati</taxon>
        <taxon>Pseudomonadota</taxon>
        <taxon>Gammaproteobacteria</taxon>
        <taxon>Oceanospirillales</taxon>
        <taxon>Halomonadaceae</taxon>
        <taxon>Bisbaumannia</taxon>
    </lineage>
</organism>
<gene>
    <name evidence="3" type="ORF">HPA02_02680</name>
</gene>
<evidence type="ECO:0000313" key="3">
    <source>
        <dbReference type="EMBL" id="GEK45985.1"/>
    </source>
</evidence>
<keyword evidence="3" id="KW-0808">Transferase</keyword>
<feature type="transmembrane region" description="Helical" evidence="1">
    <location>
        <begin position="118"/>
        <end position="136"/>
    </location>
</feature>
<reference evidence="3 4" key="1">
    <citation type="submission" date="2019-07" db="EMBL/GenBank/DDBJ databases">
        <title>Whole genome shotgun sequence of Halomonas pacifica NBRC 102220.</title>
        <authorList>
            <person name="Hosoyama A."/>
            <person name="Uohara A."/>
            <person name="Ohji S."/>
            <person name="Ichikawa N."/>
        </authorList>
    </citation>
    <scope>NUCLEOTIDE SEQUENCE [LARGE SCALE GENOMIC DNA]</scope>
    <source>
        <strain evidence="3 4">NBRC 102220</strain>
    </source>
</reference>
<keyword evidence="4" id="KW-1185">Reference proteome</keyword>
<keyword evidence="3" id="KW-0012">Acyltransferase</keyword>
<evidence type="ECO:0000313" key="4">
    <source>
        <dbReference type="Proteomes" id="UP000321275"/>
    </source>
</evidence>
<dbReference type="Proteomes" id="UP000321275">
    <property type="component" value="Unassembled WGS sequence"/>
</dbReference>
<feature type="transmembrane region" description="Helical" evidence="1">
    <location>
        <begin position="6"/>
        <end position="29"/>
    </location>
</feature>
<keyword evidence="1" id="KW-1133">Transmembrane helix</keyword>
<evidence type="ECO:0000256" key="1">
    <source>
        <dbReference type="SAM" id="Phobius"/>
    </source>
</evidence>
<dbReference type="InterPro" id="IPR002123">
    <property type="entry name" value="Plipid/glycerol_acylTrfase"/>
</dbReference>
<dbReference type="GO" id="GO:0016746">
    <property type="term" value="F:acyltransferase activity"/>
    <property type="evidence" value="ECO:0007669"/>
    <property type="project" value="UniProtKB-KW"/>
</dbReference>
<comment type="caution">
    <text evidence="3">The sequence shown here is derived from an EMBL/GenBank/DDBJ whole genome shotgun (WGS) entry which is preliminary data.</text>
</comment>
<evidence type="ECO:0000259" key="2">
    <source>
        <dbReference type="SMART" id="SM00563"/>
    </source>
</evidence>
<name>A0A510X6B1_9GAMM</name>
<dbReference type="PANTHER" id="PTHR10983:SF16">
    <property type="entry name" value="LYSOCARDIOLIPIN ACYLTRANSFERASE 1"/>
    <property type="match status" value="1"/>
</dbReference>
<dbReference type="CDD" id="cd07990">
    <property type="entry name" value="LPLAT_LCLAT1-like"/>
    <property type="match status" value="1"/>
</dbReference>
<sequence length="292" mass="34677">MPILKGSVSLLLLTLTTLLWGLPLLLLTLLKVITPGHRLRLKVLQGLNAIALNWIGLNLWWMRLWLRPRLQAEVPEGLRQDQRWLVLSNHRSWTDIFMLQLALHRRIPMPRFFLKRQLIWVPIVGLAWWALEFPFMRRLSREQRERHPHLARRDREATERMCERVRELPIAIYNFVEGTRFTPAKHDAQQSPYRHLLRPRAGGTAQVLGLLGEQLSGILDVTLDYARPNPTFWDFLCGREGTIRLHARRLEVPEWMPGGDYHEDPDYKERFQSWLNALWQDKDRRLDAWRCC</sequence>
<accession>A0A510X6B1</accession>
<dbReference type="SMART" id="SM00563">
    <property type="entry name" value="PlsC"/>
    <property type="match status" value="1"/>
</dbReference>
<dbReference type="RefSeq" id="WP_146801110.1">
    <property type="nucleotide sequence ID" value="NZ_BJUK01000002.1"/>
</dbReference>
<dbReference type="NCBIfam" id="NF010621">
    <property type="entry name" value="PRK14014.1"/>
    <property type="match status" value="1"/>
</dbReference>